<evidence type="ECO:0000313" key="6">
    <source>
        <dbReference type="Proteomes" id="UP000242715"/>
    </source>
</evidence>
<proteinExistence type="inferred from homology"/>
<reference evidence="6" key="1">
    <citation type="journal article" date="2017" name="Front. Plant Sci.">
        <title>Climate Clever Clovers: New Paradigm to Reduce the Environmental Footprint of Ruminants by Breeding Low Methanogenic Forages Utilizing Haplotype Variation.</title>
        <authorList>
            <person name="Kaur P."/>
            <person name="Appels R."/>
            <person name="Bayer P.E."/>
            <person name="Keeble-Gagnere G."/>
            <person name="Wang J."/>
            <person name="Hirakawa H."/>
            <person name="Shirasawa K."/>
            <person name="Vercoe P."/>
            <person name="Stefanova K."/>
            <person name="Durmic Z."/>
            <person name="Nichols P."/>
            <person name="Revell C."/>
            <person name="Isobe S.N."/>
            <person name="Edwards D."/>
            <person name="Erskine W."/>
        </authorList>
    </citation>
    <scope>NUCLEOTIDE SEQUENCE [LARGE SCALE GENOMIC DNA]</scope>
    <source>
        <strain evidence="6">cv. Daliak</strain>
    </source>
</reference>
<dbReference type="Pfam" id="PF21530">
    <property type="entry name" value="Pif1_2B_dom"/>
    <property type="match status" value="1"/>
</dbReference>
<dbReference type="Pfam" id="PF05970">
    <property type="entry name" value="PIF1"/>
    <property type="match status" value="1"/>
</dbReference>
<feature type="region of interest" description="Disordered" evidence="2">
    <location>
        <begin position="711"/>
        <end position="740"/>
    </location>
</feature>
<dbReference type="PANTHER" id="PTHR10492:SF74">
    <property type="entry name" value="ATP-DEPENDENT DNA HELICASE"/>
    <property type="match status" value="1"/>
</dbReference>
<keyword evidence="1" id="KW-0347">Helicase</keyword>
<dbReference type="Gene3D" id="3.40.50.300">
    <property type="entry name" value="P-loop containing nucleotide triphosphate hydrolases"/>
    <property type="match status" value="1"/>
</dbReference>
<sequence length="771" mass="86891">MADHDSSHVDDTSSTSNQNTPVKKNNFHFAFAINNVKTIIPVTLDYDSNLYLSWSSLFKVQVRVHNVLDHIIPPSDEKAVQAAATFKASDSDLWNRLDVVVLQWMYATVSQDILNSILVIDDSAEQCWNRIAAMFNDNKHSRAVQLENQFSNTHLEDFASTKAYFNRLKLLSDQLANVDSPVSNTRLVLKMISGLTDAYVGFVTYIQQHNPLPTFCCCQISIRTRRIDHSPTRGSRFLLLHTSCTFGRSKSTRQNCNQCCFERNSIFIASKWKTAHSTFCIPLEINEKSTCNITQDCHRAQLLRSASLFIWDEAPMMNRYCFEAFDRTMKDLMGKVEKANKNKPFGGKVVVLGDSTDKSQSELKEFADWILKIGDGRIGGDENGEVVINIAEDLCVLQNDNPLLSLVDFVYPNIVICLGKTNFFEDEAIMAPTLEVVQEVNDFVLSMIPSESQDFLSCDTPCKFDEDHSVQNEWFTSEFLNDIQCSGIPNHRLTLKVGVPVMLLHNNDQAWGLCNGTRLQVTELGKNIIKGTIISGKNVGEVVYIPRMDLVPSDSGLPFKFCRSQFPICLCFAMTINKSQGQSLAKVELYLPRPVFTHGQLYVAISRVTTKKDLKMNIIVGENVLPPRFWDVVISDPGFLGKKVLGWQVAADHRSSATSRRTGRWSSVADHRETAGKYGSTTVNHRAGAGGVLQRTAPYHRRPRIAPYHRLKLDPSSSHNHRQTRLRNFSLPPSSHTTGKTRPIVPLLISLFLRTFHPRRSPYSHSSSLFT</sequence>
<feature type="domain" description="DNA helicase Pif1-like DEAD-box helicase" evidence="3">
    <location>
        <begin position="273"/>
        <end position="353"/>
    </location>
</feature>
<keyword evidence="1" id="KW-0234">DNA repair</keyword>
<dbReference type="GO" id="GO:0043139">
    <property type="term" value="F:5'-3' DNA helicase activity"/>
    <property type="evidence" value="ECO:0007669"/>
    <property type="project" value="UniProtKB-EC"/>
</dbReference>
<accession>A0A2Z6NLR7</accession>
<evidence type="ECO:0000313" key="5">
    <source>
        <dbReference type="EMBL" id="GAU37552.1"/>
    </source>
</evidence>
<comment type="similarity">
    <text evidence="1">Belongs to the helicase family.</text>
</comment>
<keyword evidence="1" id="KW-0547">Nucleotide-binding</keyword>
<dbReference type="GO" id="GO:0005524">
    <property type="term" value="F:ATP binding"/>
    <property type="evidence" value="ECO:0007669"/>
    <property type="project" value="UniProtKB-KW"/>
</dbReference>
<dbReference type="InterPro" id="IPR049163">
    <property type="entry name" value="Pif1-like_2B_dom"/>
</dbReference>
<keyword evidence="6" id="KW-1185">Reference proteome</keyword>
<feature type="domain" description="DNA helicase Pif1-like 2B" evidence="4">
    <location>
        <begin position="478"/>
        <end position="524"/>
    </location>
</feature>
<gene>
    <name evidence="5" type="ORF">TSUD_54590</name>
</gene>
<evidence type="ECO:0000259" key="4">
    <source>
        <dbReference type="Pfam" id="PF21530"/>
    </source>
</evidence>
<evidence type="ECO:0000256" key="1">
    <source>
        <dbReference type="RuleBase" id="RU363044"/>
    </source>
</evidence>
<dbReference type="InterPro" id="IPR010285">
    <property type="entry name" value="DNA_helicase_pif1-like_DEAD"/>
</dbReference>
<keyword evidence="1" id="KW-0067">ATP-binding</keyword>
<keyword evidence="1" id="KW-0227">DNA damage</keyword>
<dbReference type="GO" id="GO:0006281">
    <property type="term" value="P:DNA repair"/>
    <property type="evidence" value="ECO:0007669"/>
    <property type="project" value="UniProtKB-KW"/>
</dbReference>
<feature type="compositionally biased region" description="Polar residues" evidence="2">
    <location>
        <begin position="731"/>
        <end position="740"/>
    </location>
</feature>
<comment type="catalytic activity">
    <reaction evidence="1">
        <text>ATP + H2O = ADP + phosphate + H(+)</text>
        <dbReference type="Rhea" id="RHEA:13065"/>
        <dbReference type="ChEBI" id="CHEBI:15377"/>
        <dbReference type="ChEBI" id="CHEBI:15378"/>
        <dbReference type="ChEBI" id="CHEBI:30616"/>
        <dbReference type="ChEBI" id="CHEBI:43474"/>
        <dbReference type="ChEBI" id="CHEBI:456216"/>
        <dbReference type="EC" id="5.6.2.3"/>
    </reaction>
</comment>
<keyword evidence="1" id="KW-0378">Hydrolase</keyword>
<protein>
    <recommendedName>
        <fullName evidence="1">ATP-dependent DNA helicase</fullName>
        <ecNumber evidence="1">5.6.2.3</ecNumber>
    </recommendedName>
</protein>
<comment type="cofactor">
    <cofactor evidence="1">
        <name>Mg(2+)</name>
        <dbReference type="ChEBI" id="CHEBI:18420"/>
    </cofactor>
</comment>
<dbReference type="GO" id="GO:0016887">
    <property type="term" value="F:ATP hydrolysis activity"/>
    <property type="evidence" value="ECO:0007669"/>
    <property type="project" value="RHEA"/>
</dbReference>
<keyword evidence="1" id="KW-0233">DNA recombination</keyword>
<dbReference type="AlphaFoldDB" id="A0A2Z6NLR7"/>
<name>A0A2Z6NLR7_TRISU</name>
<dbReference type="Pfam" id="PF14223">
    <property type="entry name" value="Retrotran_gag_2"/>
    <property type="match status" value="1"/>
</dbReference>
<dbReference type="PANTHER" id="PTHR10492">
    <property type="match status" value="1"/>
</dbReference>
<evidence type="ECO:0000256" key="2">
    <source>
        <dbReference type="SAM" id="MobiDB-lite"/>
    </source>
</evidence>
<dbReference type="EMBL" id="DF973676">
    <property type="protein sequence ID" value="GAU37552.1"/>
    <property type="molecule type" value="Genomic_DNA"/>
</dbReference>
<dbReference type="InterPro" id="IPR027417">
    <property type="entry name" value="P-loop_NTPase"/>
</dbReference>
<dbReference type="CDD" id="cd18809">
    <property type="entry name" value="SF1_C_RecD"/>
    <property type="match status" value="1"/>
</dbReference>
<evidence type="ECO:0000259" key="3">
    <source>
        <dbReference type="Pfam" id="PF05970"/>
    </source>
</evidence>
<dbReference type="OrthoDB" id="1930718at2759"/>
<organism evidence="5 6">
    <name type="scientific">Trifolium subterraneum</name>
    <name type="common">Subterranean clover</name>
    <dbReference type="NCBI Taxonomy" id="3900"/>
    <lineage>
        <taxon>Eukaryota</taxon>
        <taxon>Viridiplantae</taxon>
        <taxon>Streptophyta</taxon>
        <taxon>Embryophyta</taxon>
        <taxon>Tracheophyta</taxon>
        <taxon>Spermatophyta</taxon>
        <taxon>Magnoliopsida</taxon>
        <taxon>eudicotyledons</taxon>
        <taxon>Gunneridae</taxon>
        <taxon>Pentapetalae</taxon>
        <taxon>rosids</taxon>
        <taxon>fabids</taxon>
        <taxon>Fabales</taxon>
        <taxon>Fabaceae</taxon>
        <taxon>Papilionoideae</taxon>
        <taxon>50 kb inversion clade</taxon>
        <taxon>NPAAA clade</taxon>
        <taxon>Hologalegina</taxon>
        <taxon>IRL clade</taxon>
        <taxon>Trifolieae</taxon>
        <taxon>Trifolium</taxon>
    </lineage>
</organism>
<dbReference type="EC" id="5.6.2.3" evidence="1"/>
<dbReference type="GO" id="GO:0000723">
    <property type="term" value="P:telomere maintenance"/>
    <property type="evidence" value="ECO:0007669"/>
    <property type="project" value="InterPro"/>
</dbReference>
<dbReference type="SUPFAM" id="SSF52540">
    <property type="entry name" value="P-loop containing nucleoside triphosphate hydrolases"/>
    <property type="match status" value="1"/>
</dbReference>
<dbReference type="Proteomes" id="UP000242715">
    <property type="component" value="Unassembled WGS sequence"/>
</dbReference>
<dbReference type="GO" id="GO:0006310">
    <property type="term" value="P:DNA recombination"/>
    <property type="evidence" value="ECO:0007669"/>
    <property type="project" value="UniProtKB-KW"/>
</dbReference>